<accession>A0A8H5HWZ9</accession>
<evidence type="ECO:0000313" key="19">
    <source>
        <dbReference type="Proteomes" id="UP000518752"/>
    </source>
</evidence>
<dbReference type="PANTHER" id="PTHR14218">
    <property type="entry name" value="PROTEASE S8 TRIPEPTIDYL PEPTIDASE I CLN2"/>
    <property type="match status" value="1"/>
</dbReference>
<evidence type="ECO:0000256" key="12">
    <source>
        <dbReference type="ARBA" id="ARBA00023026"/>
    </source>
</evidence>
<dbReference type="GO" id="GO:0046872">
    <property type="term" value="F:metal ion binding"/>
    <property type="evidence" value="ECO:0007669"/>
    <property type="project" value="UniProtKB-UniRule"/>
</dbReference>
<feature type="signal peptide" evidence="16">
    <location>
        <begin position="1"/>
        <end position="20"/>
    </location>
</feature>
<keyword evidence="5" id="KW-0964">Secreted</keyword>
<feature type="binding site" evidence="15">
    <location>
        <position position="601"/>
    </location>
    <ligand>
        <name>Ca(2+)</name>
        <dbReference type="ChEBI" id="CHEBI:29108"/>
    </ligand>
</feature>
<dbReference type="FunFam" id="3.40.50.200:FF:000015">
    <property type="entry name" value="Tripeptidyl peptidase A"/>
    <property type="match status" value="1"/>
</dbReference>
<comment type="function">
    <text evidence="2">Secreted tripeptidyl-peptidase which degrades proteins at acidic pHs and is involved in virulence.</text>
</comment>
<evidence type="ECO:0000256" key="13">
    <source>
        <dbReference type="ARBA" id="ARBA00023145"/>
    </source>
</evidence>
<dbReference type="InterPro" id="IPR030400">
    <property type="entry name" value="Sedolisin_dom"/>
</dbReference>
<dbReference type="GO" id="GO:0004252">
    <property type="term" value="F:serine-type endopeptidase activity"/>
    <property type="evidence" value="ECO:0007669"/>
    <property type="project" value="UniProtKB-UniRule"/>
</dbReference>
<dbReference type="InterPro" id="IPR036852">
    <property type="entry name" value="Peptidase_S8/S53_dom_sf"/>
</dbReference>
<keyword evidence="13" id="KW-0865">Zymogen</keyword>
<evidence type="ECO:0000256" key="14">
    <source>
        <dbReference type="ARBA" id="ARBA00023180"/>
    </source>
</evidence>
<name>A0A8H5HWZ9_9AGAR</name>
<comment type="caution">
    <text evidence="18">The sequence shown here is derived from an EMBL/GenBank/DDBJ whole genome shotgun (WGS) entry which is preliminary data.</text>
</comment>
<dbReference type="PROSITE" id="PS51695">
    <property type="entry name" value="SEDOLISIN"/>
    <property type="match status" value="1"/>
</dbReference>
<feature type="active site" description="Charge relay system" evidence="15">
    <location>
        <position position="304"/>
    </location>
</feature>
<evidence type="ECO:0000256" key="2">
    <source>
        <dbReference type="ARBA" id="ARBA00002451"/>
    </source>
</evidence>
<keyword evidence="7 15" id="KW-0479">Metal-binding</keyword>
<sequence>MLSLLTAQLVLWSGLGQAIASPDLSSFVLHEKRSHAPAGWLRSHRHGPSARLPLRVGLKQANIHNVDQYLYDVSNPDSPKFGNHWSPSKVAKTFAPTEESFEAVYNWLVSEIGTTNAEKRLKVSPGRHWIELEATVEEIERLILAEYHVYKHEESGQERVACDEYYLPDHIKPHVDIVMPSVHFDSLIRTRPKPMTRENDLLKSQITVVNTTFPGIGHCDTQISLDCLRALYNFYHTPEACEQNSYGIVEYTPQTFRQEDMDLFFTNYSIPELVGRPPFQVSIDGGFQQTFNQSVNFISEPQLDLQYAMGLVTPKLNITLYQVGDAVNPNTSFNNFLDAIDGSYCAYEGGDDSSVDAIYPDTQPGGYDGPPTCGTAKPAAVISTSYGYNEADLGTLYVQRQCNEYAKLGLMGVTVLYSSGDSGVAGNNRFCLNADGSQSVNGTRFNPSFPGTCPYITSVGATQVQAGKTVYDPETAAARVTTSSIFYSGGGFSNVFGIPDYQKDAVAYYLNNFQTDNFTSAAYNSSGTTRAYPDLAANGAAYVVAADDEFILTWGTSASSPTMGAILAMINDARLAAGKSTIGFINPTIYSTAFRSAFNDITSGSNPGCFTDGFSTAKGWDPVTGLGTPDFKKLKELWLSLP</sequence>
<dbReference type="SUPFAM" id="SSF54897">
    <property type="entry name" value="Protease propeptides/inhibitors"/>
    <property type="match status" value="1"/>
</dbReference>
<feature type="binding site" evidence="15">
    <location>
        <position position="600"/>
    </location>
    <ligand>
        <name>Ca(2+)</name>
        <dbReference type="ChEBI" id="CHEBI:29108"/>
    </ligand>
</feature>
<evidence type="ECO:0000256" key="1">
    <source>
        <dbReference type="ARBA" id="ARBA00001910"/>
    </source>
</evidence>
<evidence type="ECO:0000259" key="17">
    <source>
        <dbReference type="PROSITE" id="PS51695"/>
    </source>
</evidence>
<dbReference type="GO" id="GO:0005576">
    <property type="term" value="C:extracellular region"/>
    <property type="evidence" value="ECO:0007669"/>
    <property type="project" value="UniProtKB-SubCell"/>
</dbReference>
<keyword evidence="10 15" id="KW-0720">Serine protease</keyword>
<evidence type="ECO:0000256" key="15">
    <source>
        <dbReference type="PROSITE-ProRule" id="PRU01032"/>
    </source>
</evidence>
<dbReference type="EMBL" id="JAACJN010000011">
    <property type="protein sequence ID" value="KAF5391139.1"/>
    <property type="molecule type" value="Genomic_DNA"/>
</dbReference>
<feature type="active site" description="Charge relay system" evidence="15">
    <location>
        <position position="557"/>
    </location>
</feature>
<comment type="catalytic activity">
    <reaction evidence="1">
        <text>Release of an N-terminal tripeptide from a polypeptide.</text>
        <dbReference type="EC" id="3.4.14.10"/>
    </reaction>
</comment>
<dbReference type="GO" id="GO:0008240">
    <property type="term" value="F:tripeptidyl-peptidase activity"/>
    <property type="evidence" value="ECO:0007669"/>
    <property type="project" value="UniProtKB-EC"/>
</dbReference>
<evidence type="ECO:0000256" key="10">
    <source>
        <dbReference type="ARBA" id="ARBA00022825"/>
    </source>
</evidence>
<feature type="binding site" evidence="15">
    <location>
        <position position="619"/>
    </location>
    <ligand>
        <name>Ca(2+)</name>
        <dbReference type="ChEBI" id="CHEBI:29108"/>
    </ligand>
</feature>
<feature type="domain" description="Peptidase S53" evidence="17">
    <location>
        <begin position="222"/>
        <end position="641"/>
    </location>
</feature>
<evidence type="ECO:0000256" key="4">
    <source>
        <dbReference type="ARBA" id="ARBA00012462"/>
    </source>
</evidence>
<dbReference type="CDD" id="cd04056">
    <property type="entry name" value="Peptidases_S53"/>
    <property type="match status" value="1"/>
</dbReference>
<keyword evidence="14" id="KW-0325">Glycoprotein</keyword>
<evidence type="ECO:0000256" key="8">
    <source>
        <dbReference type="ARBA" id="ARBA00022729"/>
    </source>
</evidence>
<dbReference type="SMART" id="SM00944">
    <property type="entry name" value="Pro-kuma_activ"/>
    <property type="match status" value="1"/>
</dbReference>
<comment type="subcellular location">
    <subcellularLocation>
        <location evidence="3">Secreted</location>
        <location evidence="3">Extracellular space</location>
    </subcellularLocation>
</comment>
<dbReference type="Proteomes" id="UP000518752">
    <property type="component" value="Unassembled WGS sequence"/>
</dbReference>
<dbReference type="Gene3D" id="3.40.50.200">
    <property type="entry name" value="Peptidase S8/S53 domain"/>
    <property type="match status" value="1"/>
</dbReference>
<evidence type="ECO:0000256" key="11">
    <source>
        <dbReference type="ARBA" id="ARBA00022837"/>
    </source>
</evidence>
<keyword evidence="19" id="KW-1185">Reference proteome</keyword>
<dbReference type="PANTHER" id="PTHR14218:SF19">
    <property type="entry name" value="SERINE PROTEASE AORO, PUTATIVE (AFU_ORTHOLOGUE AFUA_6G10250)-RELATED"/>
    <property type="match status" value="1"/>
</dbReference>
<keyword evidence="12" id="KW-0843">Virulence</keyword>
<evidence type="ECO:0000256" key="6">
    <source>
        <dbReference type="ARBA" id="ARBA00022670"/>
    </source>
</evidence>
<dbReference type="InterPro" id="IPR050819">
    <property type="entry name" value="Tripeptidyl-peptidase_I"/>
</dbReference>
<organism evidence="18 19">
    <name type="scientific">Collybiopsis confluens</name>
    <dbReference type="NCBI Taxonomy" id="2823264"/>
    <lineage>
        <taxon>Eukaryota</taxon>
        <taxon>Fungi</taxon>
        <taxon>Dikarya</taxon>
        <taxon>Basidiomycota</taxon>
        <taxon>Agaricomycotina</taxon>
        <taxon>Agaricomycetes</taxon>
        <taxon>Agaricomycetidae</taxon>
        <taxon>Agaricales</taxon>
        <taxon>Marasmiineae</taxon>
        <taxon>Omphalotaceae</taxon>
        <taxon>Collybiopsis</taxon>
    </lineage>
</organism>
<dbReference type="EC" id="3.4.14.10" evidence="4"/>
<dbReference type="Pfam" id="PF09286">
    <property type="entry name" value="Pro-kuma_activ"/>
    <property type="match status" value="1"/>
</dbReference>
<keyword evidence="8 16" id="KW-0732">Signal</keyword>
<evidence type="ECO:0000313" key="18">
    <source>
        <dbReference type="EMBL" id="KAF5391139.1"/>
    </source>
</evidence>
<evidence type="ECO:0000256" key="7">
    <source>
        <dbReference type="ARBA" id="ARBA00022723"/>
    </source>
</evidence>
<keyword evidence="9 15" id="KW-0378">Hydrolase</keyword>
<comment type="cofactor">
    <cofactor evidence="15">
        <name>Ca(2+)</name>
        <dbReference type="ChEBI" id="CHEBI:29108"/>
    </cofactor>
    <text evidence="15">Binds 1 Ca(2+) ion per subunit.</text>
</comment>
<feature type="active site" description="Charge relay system" evidence="15">
    <location>
        <position position="300"/>
    </location>
</feature>
<reference evidence="18 19" key="1">
    <citation type="journal article" date="2020" name="ISME J.">
        <title>Uncovering the hidden diversity of litter-decomposition mechanisms in mushroom-forming fungi.</title>
        <authorList>
            <person name="Floudas D."/>
            <person name="Bentzer J."/>
            <person name="Ahren D."/>
            <person name="Johansson T."/>
            <person name="Persson P."/>
            <person name="Tunlid A."/>
        </authorList>
    </citation>
    <scope>NUCLEOTIDE SEQUENCE [LARGE SCALE GENOMIC DNA]</scope>
    <source>
        <strain evidence="18 19">CBS 406.79</strain>
    </source>
</reference>
<feature type="binding site" evidence="15">
    <location>
        <position position="621"/>
    </location>
    <ligand>
        <name>Ca(2+)</name>
        <dbReference type="ChEBI" id="CHEBI:29108"/>
    </ligand>
</feature>
<evidence type="ECO:0000256" key="16">
    <source>
        <dbReference type="SAM" id="SignalP"/>
    </source>
</evidence>
<dbReference type="InterPro" id="IPR015366">
    <property type="entry name" value="S53_propep"/>
</dbReference>
<proteinExistence type="predicted"/>
<dbReference type="AlphaFoldDB" id="A0A8H5HWZ9"/>
<dbReference type="GO" id="GO:0006508">
    <property type="term" value="P:proteolysis"/>
    <property type="evidence" value="ECO:0007669"/>
    <property type="project" value="UniProtKB-KW"/>
</dbReference>
<evidence type="ECO:0000256" key="3">
    <source>
        <dbReference type="ARBA" id="ARBA00004239"/>
    </source>
</evidence>
<feature type="chain" id="PRO_5034089527" description="tripeptidyl-peptidase II" evidence="16">
    <location>
        <begin position="21"/>
        <end position="642"/>
    </location>
</feature>
<evidence type="ECO:0000256" key="5">
    <source>
        <dbReference type="ARBA" id="ARBA00022525"/>
    </source>
</evidence>
<gene>
    <name evidence="18" type="ORF">D9757_003008</name>
</gene>
<evidence type="ECO:0000256" key="9">
    <source>
        <dbReference type="ARBA" id="ARBA00022801"/>
    </source>
</evidence>
<keyword evidence="6 15" id="KW-0645">Protease</keyword>
<protein>
    <recommendedName>
        <fullName evidence="4">tripeptidyl-peptidase II</fullName>
        <ecNumber evidence="4">3.4.14.10</ecNumber>
    </recommendedName>
</protein>
<dbReference type="CDD" id="cd11377">
    <property type="entry name" value="Pro-peptidase_S53"/>
    <property type="match status" value="1"/>
</dbReference>
<keyword evidence="11 15" id="KW-0106">Calcium</keyword>
<dbReference type="SUPFAM" id="SSF52743">
    <property type="entry name" value="Subtilisin-like"/>
    <property type="match status" value="1"/>
</dbReference>
<dbReference type="OrthoDB" id="409122at2759"/>